<sequence length="589" mass="66563">MQNSIYNPISLEVGNILKDVQTGKIGLPDLQRPFVWGNEKVRDLLDSMLRGYPIGYVMLWDSPSDNAGKKTAIGSNQKVYTVPKSLVIDGQQRLTALLSSLYGVSVRDKNFRERTVKVAYDPIARSFKNADASTEKDSRYMPDVSEAFAANHDNKLSAYRRAFIKRLNEANAKKGEPELDDDGEDAVESGLNALLGLERYLLPTLEISESADEETVSDIFVRVNSQGQALKQDDFIMTLLSVYEPAMRERIEEFCAMSHAPAKGTSYNPLMTVSPTHIIRATVGVGFKRGRLRYAYQILRGRDLKTKETTPETRAENFATFGRALDLVLDLNNWHAFINTLAEAGYVCSDQVGSGNALMFCYAFYLIGRYEFDMEPLAVRGLVRRWYFAAAITGLYVGSFESEFEQQLNDVSRLDTADEFQAYFDRRLAAIMTDDYFSITLPSSLDANEATGPTWWGFVAAQVVLGAKALFSTAPLSQLLLMGSSGSKKALDKHHLFPDNYLKSRGYLSQRSNRGNFTLVDYQNNIYISDDAPSEYVRKYRDSLGEDEYRRNCEEHALPIGFEDLDYEEFLGRRRRLMGELVKRAYEQL</sequence>
<dbReference type="PANTHER" id="PTHR37292">
    <property type="entry name" value="VNG6097C"/>
    <property type="match status" value="1"/>
</dbReference>
<dbReference type="EMBL" id="CP048433">
    <property type="protein sequence ID" value="QIA34298.1"/>
    <property type="molecule type" value="Genomic_DNA"/>
</dbReference>
<gene>
    <name evidence="2" type="ORF">GXM19_08760</name>
</gene>
<dbReference type="AlphaFoldDB" id="A0A858B6L6"/>
<dbReference type="InterPro" id="IPR004919">
    <property type="entry name" value="GmrSD_N"/>
</dbReference>
<dbReference type="RefSeq" id="WP_040359134.1">
    <property type="nucleotide sequence ID" value="NZ_AAVN02000004.1"/>
</dbReference>
<proteinExistence type="predicted"/>
<dbReference type="GeneID" id="92850509"/>
<accession>A0A858B6L6</accession>
<dbReference type="Proteomes" id="UP000464211">
    <property type="component" value="Chromosome"/>
</dbReference>
<evidence type="ECO:0000259" key="1">
    <source>
        <dbReference type="Pfam" id="PF03235"/>
    </source>
</evidence>
<protein>
    <submittedName>
        <fullName evidence="2">DUF262 domain-containing protein</fullName>
    </submittedName>
</protein>
<dbReference type="Pfam" id="PF03235">
    <property type="entry name" value="GmrSD_N"/>
    <property type="match status" value="1"/>
</dbReference>
<feature type="domain" description="GmrSD restriction endonucleases N-terminal" evidence="1">
    <location>
        <begin position="14"/>
        <end position="239"/>
    </location>
</feature>
<evidence type="ECO:0000313" key="3">
    <source>
        <dbReference type="Proteomes" id="UP000464211"/>
    </source>
</evidence>
<organism evidence="2 3">
    <name type="scientific">Collinsella aerofaciens (strain ATCC 25986 / DSM 3979 / JCM 10188 / KCTC 3647 / NCTC 11838 / VPI 1003)</name>
    <dbReference type="NCBI Taxonomy" id="411903"/>
    <lineage>
        <taxon>Bacteria</taxon>
        <taxon>Bacillati</taxon>
        <taxon>Actinomycetota</taxon>
        <taxon>Coriobacteriia</taxon>
        <taxon>Coriobacteriales</taxon>
        <taxon>Coriobacteriaceae</taxon>
        <taxon>Collinsella</taxon>
    </lineage>
</organism>
<reference evidence="2 3" key="1">
    <citation type="submission" date="2020-01" db="EMBL/GenBank/DDBJ databases">
        <title>Complete genome sequence of Collinsella aerofaciens JCM 10188(T).</title>
        <authorList>
            <person name="Tourlousse D.M."/>
            <person name="Sakamoto M."/>
            <person name="Miura T."/>
            <person name="Narita K."/>
            <person name="Ohashi A."/>
            <person name="Uchino Y."/>
            <person name="Yamazoe A."/>
            <person name="Kameyama K."/>
            <person name="Terauchi J."/>
            <person name="Ohkuma M."/>
            <person name="Kawasaki H."/>
            <person name="Sekiguchi Y."/>
        </authorList>
    </citation>
    <scope>NUCLEOTIDE SEQUENCE [LARGE SCALE GENOMIC DNA]</scope>
    <source>
        <strain evidence="2 3">JCM 10188</strain>
    </source>
</reference>
<evidence type="ECO:0000313" key="2">
    <source>
        <dbReference type="EMBL" id="QIA34298.1"/>
    </source>
</evidence>
<dbReference type="PANTHER" id="PTHR37292:SF2">
    <property type="entry name" value="DUF262 DOMAIN-CONTAINING PROTEIN"/>
    <property type="match status" value="1"/>
</dbReference>
<name>A0A858B6L6_COLAA</name>